<dbReference type="AlphaFoldDB" id="A0A6G1E227"/>
<keyword evidence="3" id="KW-1185">Reference proteome</keyword>
<gene>
    <name evidence="2" type="ORF">E2562_026219</name>
</gene>
<evidence type="ECO:0000313" key="2">
    <source>
        <dbReference type="EMBL" id="KAF0918848.1"/>
    </source>
</evidence>
<evidence type="ECO:0000313" key="3">
    <source>
        <dbReference type="Proteomes" id="UP000479710"/>
    </source>
</evidence>
<proteinExistence type="predicted"/>
<feature type="region of interest" description="Disordered" evidence="1">
    <location>
        <begin position="1"/>
        <end position="35"/>
    </location>
</feature>
<accession>A0A6G1E227</accession>
<organism evidence="2 3">
    <name type="scientific">Oryza meyeriana var. granulata</name>
    <dbReference type="NCBI Taxonomy" id="110450"/>
    <lineage>
        <taxon>Eukaryota</taxon>
        <taxon>Viridiplantae</taxon>
        <taxon>Streptophyta</taxon>
        <taxon>Embryophyta</taxon>
        <taxon>Tracheophyta</taxon>
        <taxon>Spermatophyta</taxon>
        <taxon>Magnoliopsida</taxon>
        <taxon>Liliopsida</taxon>
        <taxon>Poales</taxon>
        <taxon>Poaceae</taxon>
        <taxon>BOP clade</taxon>
        <taxon>Oryzoideae</taxon>
        <taxon>Oryzeae</taxon>
        <taxon>Oryzinae</taxon>
        <taxon>Oryza</taxon>
        <taxon>Oryza meyeriana</taxon>
    </lineage>
</organism>
<dbReference type="Proteomes" id="UP000479710">
    <property type="component" value="Unassembled WGS sequence"/>
</dbReference>
<sequence length="64" mass="6413">MAMAVDRRTGVTGEDVAGRRPALASISSSSPPLSSPFAAAVQGGLALRLVPPSLRNVVRNGGVA</sequence>
<reference evidence="2 3" key="1">
    <citation type="submission" date="2019-11" db="EMBL/GenBank/DDBJ databases">
        <title>Whole genome sequence of Oryza granulata.</title>
        <authorList>
            <person name="Li W."/>
        </authorList>
    </citation>
    <scope>NUCLEOTIDE SEQUENCE [LARGE SCALE GENOMIC DNA]</scope>
    <source>
        <strain evidence="3">cv. Menghai</strain>
        <tissue evidence="2">Leaf</tissue>
    </source>
</reference>
<protein>
    <submittedName>
        <fullName evidence="2">Uncharacterized protein</fullName>
    </submittedName>
</protein>
<name>A0A6G1E227_9ORYZ</name>
<evidence type="ECO:0000256" key="1">
    <source>
        <dbReference type="SAM" id="MobiDB-lite"/>
    </source>
</evidence>
<comment type="caution">
    <text evidence="2">The sequence shown here is derived from an EMBL/GenBank/DDBJ whole genome shotgun (WGS) entry which is preliminary data.</text>
</comment>
<dbReference type="EMBL" id="SPHZ02000005">
    <property type="protein sequence ID" value="KAF0918848.1"/>
    <property type="molecule type" value="Genomic_DNA"/>
</dbReference>
<feature type="compositionally biased region" description="Low complexity" evidence="1">
    <location>
        <begin position="21"/>
        <end position="35"/>
    </location>
</feature>